<sequence>MKNYAFIIERFNERGGTERVTAAVMNGLARRGYSIKMAEIFKTFKTPFPLDSHIKQVTLLPEKCHTIFPGGVKNNIKEFLRISWKIFDFLKKEKIDVIIFSSTQHALYGAIPAKICGVPIISWEHFNSRVITDFWPLQTGRRVSARWADHIITLTKQDKFYWESDFHLKAKVTVVPNIVSEFSESEYENREKVVISAGRLVHQKGFDLLLRSWKIVSSNESTKDWKLVIHGNGQLEQDLKNLIHDEDIKNVEIKHEVQDIEQEYKKSSIFVCSSRFEGFSIVVAEAGSAKLPTVSFDCSSGPSEIIEDGKTGILVKPGDIHSMADAILDLINNPEKRKSMAELARERVELFYEETIIDKWEALLNDV</sequence>
<dbReference type="InterPro" id="IPR001296">
    <property type="entry name" value="Glyco_trans_1"/>
</dbReference>
<dbReference type="RefSeq" id="WP_118962576.1">
    <property type="nucleotide sequence ID" value="NZ_CP023036.1"/>
</dbReference>
<reference evidence="3 4" key="1">
    <citation type="submission" date="2017-08" db="EMBL/GenBank/DDBJ databases">
        <title>Complete genome sequence of Gluconacetobacter saccharivorans CV1 isolated from Fermented Vinegar.</title>
        <authorList>
            <person name="Kim S.-Y."/>
        </authorList>
    </citation>
    <scope>NUCLEOTIDE SEQUENCE [LARGE SCALE GENOMIC DNA]</scope>
    <source>
        <strain evidence="3 4">CV1</strain>
    </source>
</reference>
<keyword evidence="3" id="KW-0808">Transferase</keyword>
<evidence type="ECO:0000259" key="1">
    <source>
        <dbReference type="Pfam" id="PF00534"/>
    </source>
</evidence>
<dbReference type="Proteomes" id="UP000264120">
    <property type="component" value="Chromosome"/>
</dbReference>
<protein>
    <submittedName>
        <fullName evidence="3">GalNAc-alpha-(1-&gt;4)-GalNAc-alpha-(1-&gt;3)-diNAcBac-PP-undecaprenol alpha-1,4-N-acetyl-D-galactosaminyltransferase</fullName>
        <ecNumber evidence="3">2.4.1.292</ecNumber>
    </submittedName>
</protein>
<dbReference type="Pfam" id="PF00534">
    <property type="entry name" value="Glycos_transf_1"/>
    <property type="match status" value="1"/>
</dbReference>
<dbReference type="EMBL" id="CP023036">
    <property type="protein sequence ID" value="AXY21682.1"/>
    <property type="molecule type" value="Genomic_DNA"/>
</dbReference>
<dbReference type="GO" id="GO:0016757">
    <property type="term" value="F:glycosyltransferase activity"/>
    <property type="evidence" value="ECO:0007669"/>
    <property type="project" value="UniProtKB-KW"/>
</dbReference>
<keyword evidence="4" id="KW-1185">Reference proteome</keyword>
<name>A0A347W9Y9_9PROT</name>
<dbReference type="Pfam" id="PF13439">
    <property type="entry name" value="Glyco_transf_4"/>
    <property type="match status" value="1"/>
</dbReference>
<dbReference type="PANTHER" id="PTHR12526">
    <property type="entry name" value="GLYCOSYLTRANSFERASE"/>
    <property type="match status" value="1"/>
</dbReference>
<organism evidence="3 4">
    <name type="scientific">Komagataeibacter saccharivorans</name>
    <dbReference type="NCBI Taxonomy" id="265959"/>
    <lineage>
        <taxon>Bacteria</taxon>
        <taxon>Pseudomonadati</taxon>
        <taxon>Pseudomonadota</taxon>
        <taxon>Alphaproteobacteria</taxon>
        <taxon>Acetobacterales</taxon>
        <taxon>Acetobacteraceae</taxon>
        <taxon>Komagataeibacter</taxon>
    </lineage>
</organism>
<keyword evidence="3" id="KW-0328">Glycosyltransferase</keyword>
<dbReference type="PANTHER" id="PTHR12526:SF630">
    <property type="entry name" value="GLYCOSYLTRANSFERASE"/>
    <property type="match status" value="1"/>
</dbReference>
<accession>A0A347W9Y9</accession>
<dbReference type="KEGG" id="ksc:CD178_00882"/>
<gene>
    <name evidence="3" type="primary">pglH</name>
    <name evidence="3" type="ORF">CD178_00882</name>
</gene>
<dbReference type="SUPFAM" id="SSF53756">
    <property type="entry name" value="UDP-Glycosyltransferase/glycogen phosphorylase"/>
    <property type="match status" value="1"/>
</dbReference>
<evidence type="ECO:0000259" key="2">
    <source>
        <dbReference type="Pfam" id="PF13439"/>
    </source>
</evidence>
<dbReference type="InterPro" id="IPR028098">
    <property type="entry name" value="Glyco_trans_4-like_N"/>
</dbReference>
<dbReference type="CDD" id="cd03820">
    <property type="entry name" value="GT4_AmsD-like"/>
    <property type="match status" value="1"/>
</dbReference>
<dbReference type="OrthoDB" id="9781738at2"/>
<evidence type="ECO:0000313" key="3">
    <source>
        <dbReference type="EMBL" id="AXY21682.1"/>
    </source>
</evidence>
<dbReference type="EC" id="2.4.1.292" evidence="3"/>
<feature type="domain" description="Glycosyltransferase subfamily 4-like N-terminal" evidence="2">
    <location>
        <begin position="15"/>
        <end position="179"/>
    </location>
</feature>
<proteinExistence type="predicted"/>
<dbReference type="AlphaFoldDB" id="A0A347W9Y9"/>
<feature type="domain" description="Glycosyl transferase family 1" evidence="1">
    <location>
        <begin position="186"/>
        <end position="347"/>
    </location>
</feature>
<dbReference type="Gene3D" id="3.40.50.2000">
    <property type="entry name" value="Glycogen Phosphorylase B"/>
    <property type="match status" value="2"/>
</dbReference>
<evidence type="ECO:0000313" key="4">
    <source>
        <dbReference type="Proteomes" id="UP000264120"/>
    </source>
</evidence>